<accession>I3T0R5</accession>
<evidence type="ECO:0000313" key="1">
    <source>
        <dbReference type="EMBL" id="AFK46107.1"/>
    </source>
</evidence>
<dbReference type="EMBL" id="BT146313">
    <property type="protein sequence ID" value="AFK46107.1"/>
    <property type="molecule type" value="mRNA"/>
</dbReference>
<dbReference type="AlphaFoldDB" id="I3T0R5"/>
<proteinExistence type="evidence at transcript level"/>
<sequence>MRQRFMSDWSAPTRRATAWCFSGPAVFWNQMSWAINPSPTAATKSNHFVKPKIHYLSLRCIDKKKPMYFCNFVYNEIS</sequence>
<name>I3T0R5_LOTJA</name>
<reference evidence="1" key="1">
    <citation type="submission" date="2012-05" db="EMBL/GenBank/DDBJ databases">
        <authorList>
            <person name="Krishnakumar V."/>
            <person name="Cheung F."/>
            <person name="Xiao Y."/>
            <person name="Chan A."/>
            <person name="Moskal W.A."/>
            <person name="Town C.D."/>
        </authorList>
    </citation>
    <scope>NUCLEOTIDE SEQUENCE</scope>
</reference>
<organism evidence="1">
    <name type="scientific">Lotus japonicus</name>
    <name type="common">Lotus corniculatus var. japonicus</name>
    <dbReference type="NCBI Taxonomy" id="34305"/>
    <lineage>
        <taxon>Eukaryota</taxon>
        <taxon>Viridiplantae</taxon>
        <taxon>Streptophyta</taxon>
        <taxon>Embryophyta</taxon>
        <taxon>Tracheophyta</taxon>
        <taxon>Spermatophyta</taxon>
        <taxon>Magnoliopsida</taxon>
        <taxon>eudicotyledons</taxon>
        <taxon>Gunneridae</taxon>
        <taxon>Pentapetalae</taxon>
        <taxon>rosids</taxon>
        <taxon>fabids</taxon>
        <taxon>Fabales</taxon>
        <taxon>Fabaceae</taxon>
        <taxon>Papilionoideae</taxon>
        <taxon>50 kb inversion clade</taxon>
        <taxon>NPAAA clade</taxon>
        <taxon>Hologalegina</taxon>
        <taxon>robinioid clade</taxon>
        <taxon>Loteae</taxon>
        <taxon>Lotus</taxon>
    </lineage>
</organism>
<protein>
    <submittedName>
        <fullName evidence="1">Uncharacterized protein</fullName>
    </submittedName>
</protein>